<dbReference type="EMBL" id="JADIMU010000029">
    <property type="protein sequence ID" value="MBO8443025.1"/>
    <property type="molecule type" value="Genomic_DNA"/>
</dbReference>
<dbReference type="AlphaFoldDB" id="A0A9D9H6M6"/>
<sequence length="70" mass="7645">MDRSGIASVGIEGTNEGYLRIYCGYLGRPASYGNNSARVDNPALFDSDAVLQHGYIEDEPGDITLTFTHY</sequence>
<reference evidence="1" key="2">
    <citation type="journal article" date="2021" name="PeerJ">
        <title>Extensive microbial diversity within the chicken gut microbiome revealed by metagenomics and culture.</title>
        <authorList>
            <person name="Gilroy R."/>
            <person name="Ravi A."/>
            <person name="Getino M."/>
            <person name="Pursley I."/>
            <person name="Horton D.L."/>
            <person name="Alikhan N.F."/>
            <person name="Baker D."/>
            <person name="Gharbi K."/>
            <person name="Hall N."/>
            <person name="Watson M."/>
            <person name="Adriaenssens E.M."/>
            <person name="Foster-Nyarko E."/>
            <person name="Jarju S."/>
            <person name="Secka A."/>
            <person name="Antonio M."/>
            <person name="Oren A."/>
            <person name="Chaudhuri R.R."/>
            <person name="La Ragione R."/>
            <person name="Hildebrand F."/>
            <person name="Pallen M.J."/>
        </authorList>
    </citation>
    <scope>NUCLEOTIDE SEQUENCE</scope>
    <source>
        <strain evidence="1">11167</strain>
    </source>
</reference>
<evidence type="ECO:0000313" key="1">
    <source>
        <dbReference type="EMBL" id="MBO8443025.1"/>
    </source>
</evidence>
<gene>
    <name evidence="1" type="ORF">IAC42_04625</name>
</gene>
<evidence type="ECO:0000313" key="2">
    <source>
        <dbReference type="Proteomes" id="UP000823633"/>
    </source>
</evidence>
<reference evidence="1" key="1">
    <citation type="submission" date="2020-10" db="EMBL/GenBank/DDBJ databases">
        <authorList>
            <person name="Gilroy R."/>
        </authorList>
    </citation>
    <scope>NUCLEOTIDE SEQUENCE</scope>
    <source>
        <strain evidence="1">11167</strain>
    </source>
</reference>
<protein>
    <submittedName>
        <fullName evidence="1">Uncharacterized protein</fullName>
    </submittedName>
</protein>
<organism evidence="1 2">
    <name type="scientific">Candidatus Aphodenecus pullistercoris</name>
    <dbReference type="NCBI Taxonomy" id="2840669"/>
    <lineage>
        <taxon>Bacteria</taxon>
        <taxon>Pseudomonadati</taxon>
        <taxon>Spirochaetota</taxon>
        <taxon>Spirochaetia</taxon>
        <taxon>Spirochaetales</taxon>
        <taxon>Candidatus Aphodenecus</taxon>
    </lineage>
</organism>
<name>A0A9D9H6M6_9SPIR</name>
<comment type="caution">
    <text evidence="1">The sequence shown here is derived from an EMBL/GenBank/DDBJ whole genome shotgun (WGS) entry which is preliminary data.</text>
</comment>
<accession>A0A9D9H6M6</accession>
<proteinExistence type="predicted"/>
<dbReference type="Proteomes" id="UP000823633">
    <property type="component" value="Unassembled WGS sequence"/>
</dbReference>